<sequence length="177" mass="20180">RCSPLPIEEWVRELGLEFTCSFDNDGVLYSDDLAEDFMQLPESPEARDLVLDMSALTRWLYAAKDNTHEGEMPDGRLFVPEGNQFVGIAEVLCRRLGRKKLDEISALWANQFPDRKSLSPQGFISAALRRARLDLDHNPYPRALPEYRFNGAAPRKRHSSNTSRTTAGRTSTHPYLR</sequence>
<feature type="compositionally biased region" description="Polar residues" evidence="1">
    <location>
        <begin position="160"/>
        <end position="177"/>
    </location>
</feature>
<organism evidence="2 3">
    <name type="scientific">Gregarina niphandrodes</name>
    <name type="common">Septate eugregarine</name>
    <dbReference type="NCBI Taxonomy" id="110365"/>
    <lineage>
        <taxon>Eukaryota</taxon>
        <taxon>Sar</taxon>
        <taxon>Alveolata</taxon>
        <taxon>Apicomplexa</taxon>
        <taxon>Conoidasida</taxon>
        <taxon>Gregarinasina</taxon>
        <taxon>Eugregarinorida</taxon>
        <taxon>Gregarinidae</taxon>
        <taxon>Gregarina</taxon>
    </lineage>
</organism>
<accession>A0A023B0Z7</accession>
<comment type="caution">
    <text evidence="2">The sequence shown here is derived from an EMBL/GenBank/DDBJ whole genome shotgun (WGS) entry which is preliminary data.</text>
</comment>
<evidence type="ECO:0000313" key="3">
    <source>
        <dbReference type="Proteomes" id="UP000019763"/>
    </source>
</evidence>
<dbReference type="VEuPathDB" id="CryptoDB:GNI_141290"/>
<proteinExistence type="predicted"/>
<feature type="region of interest" description="Disordered" evidence="1">
    <location>
        <begin position="145"/>
        <end position="177"/>
    </location>
</feature>
<keyword evidence="3" id="KW-1185">Reference proteome</keyword>
<dbReference type="AlphaFoldDB" id="A0A023B0Z7"/>
<evidence type="ECO:0000256" key="1">
    <source>
        <dbReference type="SAM" id="MobiDB-lite"/>
    </source>
</evidence>
<reference evidence="2" key="1">
    <citation type="submission" date="2013-12" db="EMBL/GenBank/DDBJ databases">
        <authorList>
            <person name="Omoto C.K."/>
            <person name="Sibley D."/>
            <person name="Venepally P."/>
            <person name="Hadjithomas M."/>
            <person name="Karamycheva S."/>
            <person name="Brunk B."/>
            <person name="Roos D."/>
            <person name="Caler E."/>
            <person name="Lorenzi H."/>
        </authorList>
    </citation>
    <scope>NUCLEOTIDE SEQUENCE</scope>
</reference>
<gene>
    <name evidence="2" type="ORF">GNI_141290</name>
</gene>
<dbReference type="Proteomes" id="UP000019763">
    <property type="component" value="Unassembled WGS sequence"/>
</dbReference>
<dbReference type="EMBL" id="AFNH02001044">
    <property type="protein sequence ID" value="EZG45058.1"/>
    <property type="molecule type" value="Genomic_DNA"/>
</dbReference>
<evidence type="ECO:0000313" key="2">
    <source>
        <dbReference type="EMBL" id="EZG45058.1"/>
    </source>
</evidence>
<protein>
    <submittedName>
        <fullName evidence="2">Uncharacterized protein</fullName>
    </submittedName>
</protein>
<dbReference type="GeneID" id="22915015"/>
<dbReference type="RefSeq" id="XP_011132589.1">
    <property type="nucleotide sequence ID" value="XM_011134287.1"/>
</dbReference>
<name>A0A023B0Z7_GRENI</name>
<feature type="non-terminal residue" evidence="2">
    <location>
        <position position="1"/>
    </location>
</feature>